<dbReference type="RefSeq" id="WP_181868178.1">
    <property type="nucleotide sequence ID" value="NZ_JACEQY010000076.1"/>
</dbReference>
<organism evidence="2 3">
    <name type="scientific">Streptomyces himalayensis subsp. aureolus</name>
    <dbReference type="NCBI Taxonomy" id="2758039"/>
    <lineage>
        <taxon>Bacteria</taxon>
        <taxon>Bacillati</taxon>
        <taxon>Actinomycetota</taxon>
        <taxon>Actinomycetes</taxon>
        <taxon>Kitasatosporales</taxon>
        <taxon>Streptomycetaceae</taxon>
        <taxon>Streptomyces</taxon>
        <taxon>Streptomyces himalayensis</taxon>
    </lineage>
</organism>
<dbReference type="InterPro" id="IPR052189">
    <property type="entry name" value="L-asp_N-monooxygenase_NS-form"/>
</dbReference>
<name>A0A7W2D8Y8_9ACTN</name>
<keyword evidence="3" id="KW-1185">Reference proteome</keyword>
<evidence type="ECO:0000259" key="1">
    <source>
        <dbReference type="Pfam" id="PF13454"/>
    </source>
</evidence>
<sequence length="511" mass="54652">MSGISIGVVGGGASAVCLIDALAQAQSPSGNITVFEPSPNLWRGRAYQIDVDTIKVNAPPDDMSVRVGDLGHFERWLEIRERIVEDFGNIDPYSGMRFAPRTVYGEYLEQSAYAALGELRRKGWRVDLVGAAVTAARRTSDQVLLSTSNGSAGAFDYVVLCVGGDSPTDAYGLTGVPGFIADPYPMSHNLRQIGAREDVAVIGSGLTAVDIILALAAQGHQGRISLLSRRGVLPGVRQRPITFEPRHLTKERMRSLGRRRREISLADFAGIVEAELRDAGADLEAVYAEITHLDKEKPVDRLRRQFAAVGSSDPGLRILQRAVPDIGPDVWPLLREEDQAELLRSRYRTIMSLCCPMPPSSASMMLELIDAGQLDIRSGLHKVAARSGGGFEMVTADGTALGADKVVNAVNASEGRIPTSALPLVTTLTRSRAAGRHPHGGLRLARATSRLIAKGTADPRLYGLGNIGAGALFFTFGIPSLVDRSEDIVASILQHAGAAQPTRSADVLLPA</sequence>
<dbReference type="SUPFAM" id="SSF51905">
    <property type="entry name" value="FAD/NAD(P)-binding domain"/>
    <property type="match status" value="2"/>
</dbReference>
<dbReference type="EMBL" id="JACEQY010000076">
    <property type="protein sequence ID" value="MBA4866828.1"/>
    <property type="molecule type" value="Genomic_DNA"/>
</dbReference>
<evidence type="ECO:0000313" key="3">
    <source>
        <dbReference type="Proteomes" id="UP000586976"/>
    </source>
</evidence>
<evidence type="ECO:0000313" key="2">
    <source>
        <dbReference type="EMBL" id="MBA4866828.1"/>
    </source>
</evidence>
<dbReference type="InterPro" id="IPR038732">
    <property type="entry name" value="HpyO/CreE_NAD-binding"/>
</dbReference>
<dbReference type="Gene3D" id="3.50.50.60">
    <property type="entry name" value="FAD/NAD(P)-binding domain"/>
    <property type="match status" value="1"/>
</dbReference>
<dbReference type="PANTHER" id="PTHR40254">
    <property type="entry name" value="BLR0577 PROTEIN"/>
    <property type="match status" value="1"/>
</dbReference>
<dbReference type="Pfam" id="PF13454">
    <property type="entry name" value="NAD_binding_9"/>
    <property type="match status" value="1"/>
</dbReference>
<reference evidence="2 3" key="1">
    <citation type="submission" date="2020-07" db="EMBL/GenBank/DDBJ databases">
        <title>Streptomyces isolated from Indian soil.</title>
        <authorList>
            <person name="Mandal S."/>
            <person name="Maiti P.K."/>
        </authorList>
    </citation>
    <scope>NUCLEOTIDE SEQUENCE [LARGE SCALE GENOMIC DNA]</scope>
    <source>
        <strain evidence="2 3">PSKA54</strain>
    </source>
</reference>
<feature type="domain" description="FAD-dependent urate hydroxylase HpyO/Asp monooxygenase CreE-like FAD/NAD(P)-binding" evidence="1">
    <location>
        <begin position="8"/>
        <end position="163"/>
    </location>
</feature>
<proteinExistence type="predicted"/>
<gene>
    <name evidence="2" type="ORF">H1V43_37155</name>
</gene>
<dbReference type="InterPro" id="IPR036188">
    <property type="entry name" value="FAD/NAD-bd_sf"/>
</dbReference>
<dbReference type="PANTHER" id="PTHR40254:SF1">
    <property type="entry name" value="BLR0577 PROTEIN"/>
    <property type="match status" value="1"/>
</dbReference>
<comment type="caution">
    <text evidence="2">The sequence shown here is derived from an EMBL/GenBank/DDBJ whole genome shotgun (WGS) entry which is preliminary data.</text>
</comment>
<protein>
    <submittedName>
        <fullName evidence="2">FAD/NAD(P)-binding protein</fullName>
    </submittedName>
</protein>
<dbReference type="AlphaFoldDB" id="A0A7W2D8Y8"/>
<accession>A0A7W2D8Y8</accession>
<dbReference type="Proteomes" id="UP000586976">
    <property type="component" value="Unassembled WGS sequence"/>
</dbReference>